<gene>
    <name evidence="1" type="ORF">JEQ47_15820</name>
</gene>
<organism evidence="1 2">
    <name type="scientific">Devosia sediminis</name>
    <dbReference type="NCBI Taxonomy" id="2798801"/>
    <lineage>
        <taxon>Bacteria</taxon>
        <taxon>Pseudomonadati</taxon>
        <taxon>Pseudomonadota</taxon>
        <taxon>Alphaproteobacteria</taxon>
        <taxon>Hyphomicrobiales</taxon>
        <taxon>Devosiaceae</taxon>
        <taxon>Devosia</taxon>
    </lineage>
</organism>
<dbReference type="SUPFAM" id="SSF142906">
    <property type="entry name" value="YjbR-like"/>
    <property type="match status" value="1"/>
</dbReference>
<dbReference type="RefSeq" id="WP_198877401.1">
    <property type="nucleotide sequence ID" value="NZ_JAEKMH010000004.1"/>
</dbReference>
<evidence type="ECO:0000313" key="2">
    <source>
        <dbReference type="Proteomes" id="UP000602124"/>
    </source>
</evidence>
<name>A0A934J1M0_9HYPH</name>
<dbReference type="PANTHER" id="PTHR35145:SF1">
    <property type="entry name" value="CYTOPLASMIC PROTEIN"/>
    <property type="match status" value="1"/>
</dbReference>
<accession>A0A934J1M0</accession>
<keyword evidence="2" id="KW-1185">Reference proteome</keyword>
<dbReference type="PANTHER" id="PTHR35145">
    <property type="entry name" value="CYTOPLASMIC PROTEIN-RELATED"/>
    <property type="match status" value="1"/>
</dbReference>
<dbReference type="Proteomes" id="UP000602124">
    <property type="component" value="Unassembled WGS sequence"/>
</dbReference>
<dbReference type="GO" id="GO:0003677">
    <property type="term" value="F:DNA binding"/>
    <property type="evidence" value="ECO:0007669"/>
    <property type="project" value="UniProtKB-KW"/>
</dbReference>
<dbReference type="InterPro" id="IPR007351">
    <property type="entry name" value="YjbR"/>
</dbReference>
<sequence>MSLYERKGFDAALAALPGVTFVDQWEAHIAKVGSKVFCLLSDAAPHRLVFKCGEDSFDILTALDGVEQAAYFAKRQWVSVVQGSDLTEADLFAYASRSHALIATGLTKKLRTELGIA</sequence>
<dbReference type="InterPro" id="IPR038056">
    <property type="entry name" value="YjbR-like_sf"/>
</dbReference>
<keyword evidence="1" id="KW-0238">DNA-binding</keyword>
<dbReference type="InterPro" id="IPR058532">
    <property type="entry name" value="YjbR/MT2646/Rv2570-like"/>
</dbReference>
<dbReference type="Gene3D" id="3.90.1150.30">
    <property type="match status" value="1"/>
</dbReference>
<dbReference type="EMBL" id="JAEKMH010000004">
    <property type="protein sequence ID" value="MBJ3786192.1"/>
    <property type="molecule type" value="Genomic_DNA"/>
</dbReference>
<evidence type="ECO:0000313" key="1">
    <source>
        <dbReference type="EMBL" id="MBJ3786192.1"/>
    </source>
</evidence>
<proteinExistence type="predicted"/>
<comment type="caution">
    <text evidence="1">The sequence shown here is derived from an EMBL/GenBank/DDBJ whole genome shotgun (WGS) entry which is preliminary data.</text>
</comment>
<dbReference type="Pfam" id="PF04237">
    <property type="entry name" value="YjbR"/>
    <property type="match status" value="1"/>
</dbReference>
<dbReference type="AlphaFoldDB" id="A0A934J1M0"/>
<protein>
    <submittedName>
        <fullName evidence="1">MmcQ/YjbR family DNA-binding protein</fullName>
    </submittedName>
</protein>
<reference evidence="1" key="1">
    <citation type="submission" date="2020-12" db="EMBL/GenBank/DDBJ databases">
        <title>Devosia sp. MSA67 isolated from Mo River.</title>
        <authorList>
            <person name="Ma F."/>
            <person name="Zi Z."/>
        </authorList>
    </citation>
    <scope>NUCLEOTIDE SEQUENCE</scope>
    <source>
        <strain evidence="1">MSA67</strain>
    </source>
</reference>